<organism evidence="1 2">
    <name type="scientific">Thermoanaerobacter uzonensis DSM 18761</name>
    <dbReference type="NCBI Taxonomy" id="1123369"/>
    <lineage>
        <taxon>Bacteria</taxon>
        <taxon>Bacillati</taxon>
        <taxon>Bacillota</taxon>
        <taxon>Clostridia</taxon>
        <taxon>Thermoanaerobacterales</taxon>
        <taxon>Thermoanaerobacteraceae</taxon>
        <taxon>Thermoanaerobacter</taxon>
    </lineage>
</organism>
<dbReference type="EMBL" id="FQUR01000022">
    <property type="protein sequence ID" value="SHF28490.1"/>
    <property type="molecule type" value="Genomic_DNA"/>
</dbReference>
<dbReference type="AlphaFoldDB" id="A0A1M5ADW5"/>
<sequence>MIPSVFLDKQQLIEQELKFSSYNNKMFSHNESDKALNMVWERGIKEAKKLKINDIINLILQENIIIEISKNDYISNYIVFSEYNKEKNKIIFMKSQ</sequence>
<keyword evidence="2" id="KW-1185">Reference proteome</keyword>
<dbReference type="Proteomes" id="UP000184127">
    <property type="component" value="Unassembled WGS sequence"/>
</dbReference>
<evidence type="ECO:0000313" key="2">
    <source>
        <dbReference type="Proteomes" id="UP000184127"/>
    </source>
</evidence>
<name>A0A1M5ADW5_9THEO</name>
<gene>
    <name evidence="1" type="ORF">SAMN02745195_02276</name>
</gene>
<accession>A0A1M5ADW5</accession>
<proteinExistence type="predicted"/>
<dbReference type="RefSeq" id="WP_234949287.1">
    <property type="nucleotide sequence ID" value="NZ_FQUR01000022.1"/>
</dbReference>
<evidence type="ECO:0000313" key="1">
    <source>
        <dbReference type="EMBL" id="SHF28490.1"/>
    </source>
</evidence>
<reference evidence="2" key="1">
    <citation type="submission" date="2016-11" db="EMBL/GenBank/DDBJ databases">
        <authorList>
            <person name="Varghese N."/>
            <person name="Submissions S."/>
        </authorList>
    </citation>
    <scope>NUCLEOTIDE SEQUENCE [LARGE SCALE GENOMIC DNA]</scope>
    <source>
        <strain evidence="2">DSM 18761</strain>
    </source>
</reference>
<protein>
    <submittedName>
        <fullName evidence="1">Uncharacterized protein</fullName>
    </submittedName>
</protein>